<sequence>MPLEVALKKRYLEEIRPELMKRFGYDNIMAVPRLVKIVVNQGLGEAKEDSRILEKAGKELAAITGQQPAITRAKKSISNFKLRQGMPIGLRVTLRGDRMWIFAEKLIHIALPRIRDFRGVNPGAFDGRGNYNLGLREQSIFPEITYDMVDAVRGMDIAVVTTAKTDEEAKALLELLGFPFRK</sequence>
<gene>
    <name evidence="6 10" type="primary">rplE</name>
    <name evidence="10" type="ORF">Mcate_01464</name>
</gene>
<comment type="caution">
    <text evidence="10">The sequence shown here is derived from an EMBL/GenBank/DDBJ whole genome shotgun (WGS) entry which is preliminary data.</text>
</comment>
<dbReference type="InterPro" id="IPR022803">
    <property type="entry name" value="Ribosomal_uL5_dom_sf"/>
</dbReference>
<dbReference type="InterPro" id="IPR020930">
    <property type="entry name" value="Ribosomal_uL5_bac-type"/>
</dbReference>
<evidence type="ECO:0000256" key="4">
    <source>
        <dbReference type="ARBA" id="ARBA00035245"/>
    </source>
</evidence>
<comment type="subunit">
    <text evidence="6">Part of the 50S ribosomal subunit; part of the 5S rRNA/L5/L18/L25 subcomplex. Contacts the 5S rRNA and the P site tRNA. Forms a bridge to the 30S subunit in the 70S ribosome.</text>
</comment>
<keyword evidence="2 6" id="KW-0689">Ribosomal protein</keyword>
<dbReference type="Pfam" id="PF00281">
    <property type="entry name" value="Ribosomal_L5"/>
    <property type="match status" value="1"/>
</dbReference>
<accession>A0A399E582</accession>
<evidence type="ECO:0000256" key="6">
    <source>
        <dbReference type="HAMAP-Rule" id="MF_01333"/>
    </source>
</evidence>
<comment type="function">
    <text evidence="6">This is 1 of the proteins that bind and probably mediate the attachment of the 5S RNA into the large ribosomal subunit, where it forms part of the central protuberance. In the 70S ribosome it contacts protein S13 of the 30S subunit (bridge B1b), connecting the 2 subunits; this bridge is implicated in subunit movement. Contacts the P site tRNA; the 5S rRNA and some of its associated proteins might help stabilize positioning of ribosome-bound tRNAs.</text>
</comment>
<keyword evidence="3 6" id="KW-0687">Ribonucleoprotein</keyword>
<feature type="domain" description="Large ribosomal subunit protein uL5 C-terminal" evidence="9">
    <location>
        <begin position="87"/>
        <end position="180"/>
    </location>
</feature>
<dbReference type="PROSITE" id="PS00358">
    <property type="entry name" value="RIBOSOMAL_L5"/>
    <property type="match status" value="1"/>
</dbReference>
<evidence type="ECO:0000259" key="9">
    <source>
        <dbReference type="Pfam" id="PF00673"/>
    </source>
</evidence>
<dbReference type="HAMAP" id="MF_01333_B">
    <property type="entry name" value="Ribosomal_uL5_B"/>
    <property type="match status" value="1"/>
</dbReference>
<keyword evidence="6" id="KW-0699">rRNA-binding</keyword>
<dbReference type="GO" id="GO:0006412">
    <property type="term" value="P:translation"/>
    <property type="evidence" value="ECO:0007669"/>
    <property type="project" value="UniProtKB-UniRule"/>
</dbReference>
<dbReference type="GO" id="GO:0003735">
    <property type="term" value="F:structural constituent of ribosome"/>
    <property type="evidence" value="ECO:0007669"/>
    <property type="project" value="InterPro"/>
</dbReference>
<dbReference type="Gene3D" id="3.30.1440.10">
    <property type="match status" value="1"/>
</dbReference>
<proteinExistence type="inferred from homology"/>
<organism evidence="10 11">
    <name type="scientific">Meiothermus taiwanensis</name>
    <dbReference type="NCBI Taxonomy" id="172827"/>
    <lineage>
        <taxon>Bacteria</taxon>
        <taxon>Thermotogati</taxon>
        <taxon>Deinococcota</taxon>
        <taxon>Deinococci</taxon>
        <taxon>Thermales</taxon>
        <taxon>Thermaceae</taxon>
        <taxon>Meiothermus</taxon>
    </lineage>
</organism>
<dbReference type="InterPro" id="IPR031309">
    <property type="entry name" value="Ribosomal_uL5_C"/>
</dbReference>
<dbReference type="SUPFAM" id="SSF55282">
    <property type="entry name" value="RL5-like"/>
    <property type="match status" value="1"/>
</dbReference>
<dbReference type="FunFam" id="3.30.1440.10:FF:000001">
    <property type="entry name" value="50S ribosomal protein L5"/>
    <property type="match status" value="1"/>
</dbReference>
<evidence type="ECO:0000259" key="8">
    <source>
        <dbReference type="Pfam" id="PF00281"/>
    </source>
</evidence>
<dbReference type="OrthoDB" id="9806626at2"/>
<evidence type="ECO:0000256" key="3">
    <source>
        <dbReference type="ARBA" id="ARBA00023274"/>
    </source>
</evidence>
<comment type="similarity">
    <text evidence="1 6 7">Belongs to the universal ribosomal protein uL5 family.</text>
</comment>
<dbReference type="GO" id="GO:0000049">
    <property type="term" value="F:tRNA binding"/>
    <property type="evidence" value="ECO:0007669"/>
    <property type="project" value="UniProtKB-UniRule"/>
</dbReference>
<dbReference type="Pfam" id="PF00673">
    <property type="entry name" value="Ribosomal_L5_C"/>
    <property type="match status" value="1"/>
</dbReference>
<keyword evidence="6" id="KW-0694">RNA-binding</keyword>
<evidence type="ECO:0000313" key="11">
    <source>
        <dbReference type="Proteomes" id="UP000266089"/>
    </source>
</evidence>
<dbReference type="InterPro" id="IPR002132">
    <property type="entry name" value="Ribosomal_uL5"/>
</dbReference>
<name>A0A399E582_9DEIN</name>
<evidence type="ECO:0000313" key="10">
    <source>
        <dbReference type="EMBL" id="RIH77102.1"/>
    </source>
</evidence>
<reference evidence="10 11" key="1">
    <citation type="submission" date="2018-08" db="EMBL/GenBank/DDBJ databases">
        <title>Meiothermus cateniformans JCM 15151 genome sequencing project.</title>
        <authorList>
            <person name="Da Costa M.S."/>
            <person name="Albuquerque L."/>
            <person name="Raposo P."/>
            <person name="Froufe H.J.C."/>
            <person name="Barroso C.S."/>
            <person name="Egas C."/>
        </authorList>
    </citation>
    <scope>NUCLEOTIDE SEQUENCE [LARGE SCALE GENOMIC DNA]</scope>
    <source>
        <strain evidence="10 11">JCM 15151</strain>
    </source>
</reference>
<comment type="function">
    <text evidence="5">This is one of the proteins that bind and probably mediate the attachment of the 5S RNA into the large ribosomal subunit, where it forms part of the central protuberance. In the 70S ribosome it contacts protein S13 of the 30S subunit (forming bridge B1b) connecting the head of the 30S subunit to the top of the 50S subunit. The bridge itself contacts the P site tRNA and is implicated in movement during ribosome translocation. Also contacts the P site tRNA independently of the intersubunit bridge; the 5S rRNA and some of its associated proteins might help stabilize positioning of ribosome-bound tRNAs.</text>
</comment>
<evidence type="ECO:0000256" key="7">
    <source>
        <dbReference type="RuleBase" id="RU003930"/>
    </source>
</evidence>
<dbReference type="RefSeq" id="WP_013014855.1">
    <property type="nucleotide sequence ID" value="NZ_JBHSXZ010000037.1"/>
</dbReference>
<dbReference type="GO" id="GO:0019843">
    <property type="term" value="F:rRNA binding"/>
    <property type="evidence" value="ECO:0007669"/>
    <property type="project" value="UniProtKB-UniRule"/>
</dbReference>
<dbReference type="GO" id="GO:1990904">
    <property type="term" value="C:ribonucleoprotein complex"/>
    <property type="evidence" value="ECO:0007669"/>
    <property type="project" value="UniProtKB-KW"/>
</dbReference>
<dbReference type="EMBL" id="QWKX01000031">
    <property type="protein sequence ID" value="RIH77102.1"/>
    <property type="molecule type" value="Genomic_DNA"/>
</dbReference>
<dbReference type="InterPro" id="IPR020929">
    <property type="entry name" value="Ribosomal_uL5_CS"/>
</dbReference>
<dbReference type="PIRSF" id="PIRSF002161">
    <property type="entry name" value="Ribosomal_L5"/>
    <property type="match status" value="1"/>
</dbReference>
<protein>
    <recommendedName>
        <fullName evidence="4 6">Large ribosomal subunit protein uL5</fullName>
    </recommendedName>
</protein>
<evidence type="ECO:0000256" key="2">
    <source>
        <dbReference type="ARBA" id="ARBA00022980"/>
    </source>
</evidence>
<evidence type="ECO:0000256" key="1">
    <source>
        <dbReference type="ARBA" id="ARBA00008553"/>
    </source>
</evidence>
<dbReference type="GO" id="GO:0005840">
    <property type="term" value="C:ribosome"/>
    <property type="evidence" value="ECO:0007669"/>
    <property type="project" value="UniProtKB-KW"/>
</dbReference>
<dbReference type="AlphaFoldDB" id="A0A399E582"/>
<dbReference type="PANTHER" id="PTHR11994">
    <property type="entry name" value="60S RIBOSOMAL PROTEIN L11-RELATED"/>
    <property type="match status" value="1"/>
</dbReference>
<dbReference type="NCBIfam" id="NF000585">
    <property type="entry name" value="PRK00010.1"/>
    <property type="match status" value="1"/>
</dbReference>
<evidence type="ECO:0000256" key="5">
    <source>
        <dbReference type="ARBA" id="ARBA00057790"/>
    </source>
</evidence>
<dbReference type="Proteomes" id="UP000266089">
    <property type="component" value="Unassembled WGS sequence"/>
</dbReference>
<dbReference type="InterPro" id="IPR031310">
    <property type="entry name" value="Ribosomal_uL5_N"/>
</dbReference>
<keyword evidence="6" id="KW-0820">tRNA-binding</keyword>
<feature type="domain" description="Large ribosomal subunit protein uL5 N-terminal" evidence="8">
    <location>
        <begin position="27"/>
        <end position="83"/>
    </location>
</feature>